<name>A0A9Q1EH94_SYNKA</name>
<comment type="caution">
    <text evidence="3">The sequence shown here is derived from an EMBL/GenBank/DDBJ whole genome shotgun (WGS) entry which is preliminary data.</text>
</comment>
<feature type="coiled-coil region" evidence="1">
    <location>
        <begin position="283"/>
        <end position="310"/>
    </location>
</feature>
<feature type="region of interest" description="Disordered" evidence="2">
    <location>
        <begin position="60"/>
        <end position="139"/>
    </location>
</feature>
<dbReference type="Proteomes" id="UP001152622">
    <property type="component" value="Chromosome 17"/>
</dbReference>
<evidence type="ECO:0008006" key="5">
    <source>
        <dbReference type="Google" id="ProtNLM"/>
    </source>
</evidence>
<keyword evidence="1" id="KW-0175">Coiled coil</keyword>
<evidence type="ECO:0000313" key="3">
    <source>
        <dbReference type="EMBL" id="KAJ8338781.1"/>
    </source>
</evidence>
<evidence type="ECO:0000313" key="4">
    <source>
        <dbReference type="Proteomes" id="UP001152622"/>
    </source>
</evidence>
<feature type="compositionally biased region" description="Low complexity" evidence="2">
    <location>
        <begin position="107"/>
        <end position="128"/>
    </location>
</feature>
<dbReference type="AlphaFoldDB" id="A0A9Q1EH94"/>
<gene>
    <name evidence="3" type="ORF">SKAU_G00355670</name>
</gene>
<feature type="region of interest" description="Disordered" evidence="2">
    <location>
        <begin position="384"/>
        <end position="441"/>
    </location>
</feature>
<reference evidence="3" key="1">
    <citation type="journal article" date="2023" name="Science">
        <title>Genome structures resolve the early diversification of teleost fishes.</title>
        <authorList>
            <person name="Parey E."/>
            <person name="Louis A."/>
            <person name="Montfort J."/>
            <person name="Bouchez O."/>
            <person name="Roques C."/>
            <person name="Iampietro C."/>
            <person name="Lluch J."/>
            <person name="Castinel A."/>
            <person name="Donnadieu C."/>
            <person name="Desvignes T."/>
            <person name="Floi Bucao C."/>
            <person name="Jouanno E."/>
            <person name="Wen M."/>
            <person name="Mejri S."/>
            <person name="Dirks R."/>
            <person name="Jansen H."/>
            <person name="Henkel C."/>
            <person name="Chen W.J."/>
            <person name="Zahm M."/>
            <person name="Cabau C."/>
            <person name="Klopp C."/>
            <person name="Thompson A.W."/>
            <person name="Robinson-Rechavi M."/>
            <person name="Braasch I."/>
            <person name="Lecointre G."/>
            <person name="Bobe J."/>
            <person name="Postlethwait J.H."/>
            <person name="Berthelot C."/>
            <person name="Roest Crollius H."/>
            <person name="Guiguen Y."/>
        </authorList>
    </citation>
    <scope>NUCLEOTIDE SEQUENCE</scope>
    <source>
        <strain evidence="3">WJC10195</strain>
    </source>
</reference>
<evidence type="ECO:0000256" key="1">
    <source>
        <dbReference type="SAM" id="Coils"/>
    </source>
</evidence>
<keyword evidence="4" id="KW-1185">Reference proteome</keyword>
<evidence type="ECO:0000256" key="2">
    <source>
        <dbReference type="SAM" id="MobiDB-lite"/>
    </source>
</evidence>
<dbReference type="OrthoDB" id="8727472at2759"/>
<dbReference type="EMBL" id="JAINUF010000017">
    <property type="protein sequence ID" value="KAJ8338781.1"/>
    <property type="molecule type" value="Genomic_DNA"/>
</dbReference>
<proteinExistence type="predicted"/>
<protein>
    <recommendedName>
        <fullName evidence="5">DUF4657 domain-containing protein</fullName>
    </recommendedName>
</protein>
<feature type="compositionally biased region" description="Basic and acidic residues" evidence="2">
    <location>
        <begin position="384"/>
        <end position="393"/>
    </location>
</feature>
<accession>A0A9Q1EH94</accession>
<organism evidence="3 4">
    <name type="scientific">Synaphobranchus kaupii</name>
    <name type="common">Kaup's arrowtooth eel</name>
    <dbReference type="NCBI Taxonomy" id="118154"/>
    <lineage>
        <taxon>Eukaryota</taxon>
        <taxon>Metazoa</taxon>
        <taxon>Chordata</taxon>
        <taxon>Craniata</taxon>
        <taxon>Vertebrata</taxon>
        <taxon>Euteleostomi</taxon>
        <taxon>Actinopterygii</taxon>
        <taxon>Neopterygii</taxon>
        <taxon>Teleostei</taxon>
        <taxon>Anguilliformes</taxon>
        <taxon>Synaphobranchidae</taxon>
        <taxon>Synaphobranchus</taxon>
    </lineage>
</organism>
<feature type="compositionally biased region" description="Polar residues" evidence="2">
    <location>
        <begin position="70"/>
        <end position="82"/>
    </location>
</feature>
<sequence length="457" mass="49244">MNLCRNFGSMLEIWVATTDLELNSEDADVVECKSPTLSAKAEGVEGQAIQGLGAAILRSESEDSGVETACSETENSPSTSGSLDGGFSTAKGMEEREPGAAGEDGSSRLLSSSSRSSSSSSLNAAAPETPEPAKPSVRVEQALSRAALSSRRVPRKAPSQLCAPHPLLRAYPGRLNACHMMGPLLRCQSMVSLSGLGQRSGPRGIKIAVPPLTASRQVPGLPKPRDFLKEPLPRSPQPCLTINESDSHSHCEEEGSLHALKSASHLREGLSPGLGYLEQVCKMLEEIARLQSLNQELRRENERAQNRQEAPSGCQQSLLCQHHSVCPGNPVVIQSLDTEECKDLSDQPSQEVLLLPPHIRQRSMSDTRGLTRHKGVMEGLGQLNRREGERPDECDSLPPSMPQQGRTNLVLKLKTGSLNREATLENPPRQPASPSGKNGVKRFAMLFKKKVKNTPAS</sequence>